<gene>
    <name evidence="4" type="ORF">TTAC_LOCUS9748</name>
</gene>
<evidence type="ECO:0000256" key="1">
    <source>
        <dbReference type="ARBA" id="ARBA00005969"/>
    </source>
</evidence>
<feature type="compositionally biased region" description="Low complexity" evidence="3">
    <location>
        <begin position="432"/>
        <end position="448"/>
    </location>
</feature>
<dbReference type="InterPro" id="IPR001680">
    <property type="entry name" value="WD40_rpt"/>
</dbReference>
<reference evidence="4 5" key="2">
    <citation type="submission" date="2018-11" db="EMBL/GenBank/DDBJ databases">
        <authorList>
            <consortium name="Pathogen Informatics"/>
        </authorList>
    </citation>
    <scope>NUCLEOTIDE SEQUENCE [LARGE SCALE GENOMIC DNA]</scope>
</reference>
<organism evidence="6">
    <name type="scientific">Hydatigena taeniaeformis</name>
    <name type="common">Feline tapeworm</name>
    <name type="synonym">Taenia taeniaeformis</name>
    <dbReference type="NCBI Taxonomy" id="6205"/>
    <lineage>
        <taxon>Eukaryota</taxon>
        <taxon>Metazoa</taxon>
        <taxon>Spiralia</taxon>
        <taxon>Lophotrochozoa</taxon>
        <taxon>Platyhelminthes</taxon>
        <taxon>Cestoda</taxon>
        <taxon>Eucestoda</taxon>
        <taxon>Cyclophyllidea</taxon>
        <taxon>Taeniidae</taxon>
        <taxon>Hydatigera</taxon>
    </lineage>
</organism>
<dbReference type="InterPro" id="IPR015943">
    <property type="entry name" value="WD40/YVTN_repeat-like_dom_sf"/>
</dbReference>
<dbReference type="GO" id="GO:0005667">
    <property type="term" value="C:transcription regulator complex"/>
    <property type="evidence" value="ECO:0007669"/>
    <property type="project" value="TreeGrafter"/>
</dbReference>
<dbReference type="WBParaSite" id="TTAC_0000976301-mRNA-1">
    <property type="protein sequence ID" value="TTAC_0000976301-mRNA-1"/>
    <property type="gene ID" value="TTAC_0000976301"/>
</dbReference>
<feature type="repeat" description="WD" evidence="2">
    <location>
        <begin position="477"/>
        <end position="508"/>
    </location>
</feature>
<dbReference type="SUPFAM" id="SSF50978">
    <property type="entry name" value="WD40 repeat-like"/>
    <property type="match status" value="1"/>
</dbReference>
<dbReference type="GO" id="GO:0090090">
    <property type="term" value="P:negative regulation of canonical Wnt signaling pathway"/>
    <property type="evidence" value="ECO:0007669"/>
    <property type="project" value="TreeGrafter"/>
</dbReference>
<feature type="compositionally biased region" description="Polar residues" evidence="3">
    <location>
        <begin position="456"/>
        <end position="467"/>
    </location>
</feature>
<dbReference type="GO" id="GO:0005634">
    <property type="term" value="C:nucleus"/>
    <property type="evidence" value="ECO:0007669"/>
    <property type="project" value="InterPro"/>
</dbReference>
<dbReference type="AlphaFoldDB" id="A0A0R3X888"/>
<protein>
    <submittedName>
        <fullName evidence="6">WD_REPEATS_REGION domain-containing protein</fullName>
    </submittedName>
</protein>
<feature type="region of interest" description="Disordered" evidence="3">
    <location>
        <begin position="422"/>
        <end position="467"/>
    </location>
</feature>
<proteinExistence type="inferred from homology"/>
<dbReference type="EMBL" id="UYWX01021021">
    <property type="protein sequence ID" value="VDM34661.1"/>
    <property type="molecule type" value="Genomic_DNA"/>
</dbReference>
<name>A0A0R3X888_HYDTA</name>
<dbReference type="InterPro" id="IPR009146">
    <property type="entry name" value="Groucho_enhance"/>
</dbReference>
<sequence>MIVRVTRLLTVCASDREEWTQFLTTRLAALAFVCTDEKFHCSSSSGPGAYSYVVLPGSGGTRPCGLASAPEATSNPSLPRRLQHLASLPHGEVVCAVTIAPAPSGRGSSPTSGGDTLSPSTFKVDPSGDGETSVAISSSTRIPHFAYTGGRGCVKLWDLDTIAGSSSSRDVVALASFDCLRPESYVRSIKLFPSLNSYLISSSKFFTQPLHPNSIMWSYSQSILVHSSLTTCATSRYVALFHNQQDCSTLLIGGESSCLTIWDLNGPGRRKADLTFDAPACYALALSPDCKLCYSCCSDGQVAIWDIHNQSVVQQFHAHADGASCIELVGQGTRLWTGGLDNKVRCWDIRGTSSNRLHHVEFKSQVFSLGLSPIYGMHGRRPSLAAAASPMGTEDAAPSESLFYGSQWLAVGLESSEVEVVAIGPDGPPSSAPLSSTSGGGTPPNSATLLKPPVSPQTTSAAVSSPQAPAYDQHFRLTRHESCVLALRFAHHADWFITTGKDHQVNAWRTPYGACLLETKEAASVLTCDISPDDKFVVTGSGDKRANLYEIIYGAGSVASSASNVSSH</sequence>
<evidence type="ECO:0000256" key="2">
    <source>
        <dbReference type="PROSITE-ProRule" id="PRU00221"/>
    </source>
</evidence>
<evidence type="ECO:0000256" key="3">
    <source>
        <dbReference type="SAM" id="MobiDB-lite"/>
    </source>
</evidence>
<reference evidence="6" key="1">
    <citation type="submission" date="2017-02" db="UniProtKB">
        <authorList>
            <consortium name="WormBaseParasite"/>
        </authorList>
    </citation>
    <scope>IDENTIFICATION</scope>
</reference>
<dbReference type="OrthoDB" id="2624652at2759"/>
<keyword evidence="2" id="KW-0853">WD repeat</keyword>
<comment type="similarity">
    <text evidence="1">Belongs to the WD repeat Groucho/TLE family.</text>
</comment>
<feature type="region of interest" description="Disordered" evidence="3">
    <location>
        <begin position="103"/>
        <end position="133"/>
    </location>
</feature>
<dbReference type="PROSITE" id="PS50082">
    <property type="entry name" value="WD_REPEATS_2"/>
    <property type="match status" value="2"/>
</dbReference>
<dbReference type="SMART" id="SM00320">
    <property type="entry name" value="WD40"/>
    <property type="match status" value="5"/>
</dbReference>
<keyword evidence="5" id="KW-1185">Reference proteome</keyword>
<dbReference type="PANTHER" id="PTHR10814">
    <property type="entry name" value="TRANSDUCIN-LIKE ENHANCER PROTEIN"/>
    <property type="match status" value="1"/>
</dbReference>
<dbReference type="STRING" id="6205.A0A0R3X888"/>
<dbReference type="Proteomes" id="UP000274429">
    <property type="component" value="Unassembled WGS sequence"/>
</dbReference>
<dbReference type="GO" id="GO:0003714">
    <property type="term" value="F:transcription corepressor activity"/>
    <property type="evidence" value="ECO:0007669"/>
    <property type="project" value="TreeGrafter"/>
</dbReference>
<evidence type="ECO:0000313" key="4">
    <source>
        <dbReference type="EMBL" id="VDM34661.1"/>
    </source>
</evidence>
<dbReference type="InterPro" id="IPR036322">
    <property type="entry name" value="WD40_repeat_dom_sf"/>
</dbReference>
<evidence type="ECO:0000313" key="5">
    <source>
        <dbReference type="Proteomes" id="UP000274429"/>
    </source>
</evidence>
<evidence type="ECO:0000313" key="6">
    <source>
        <dbReference type="WBParaSite" id="TTAC_0000976301-mRNA-1"/>
    </source>
</evidence>
<accession>A0A0R3X888</accession>
<feature type="repeat" description="WD" evidence="2">
    <location>
        <begin position="316"/>
        <end position="357"/>
    </location>
</feature>
<feature type="compositionally biased region" description="Low complexity" evidence="3">
    <location>
        <begin position="103"/>
        <end position="114"/>
    </location>
</feature>
<dbReference type="PANTHER" id="PTHR10814:SF21">
    <property type="entry name" value="PROTEIN GROUCHO"/>
    <property type="match status" value="1"/>
</dbReference>
<dbReference type="Pfam" id="PF00400">
    <property type="entry name" value="WD40"/>
    <property type="match status" value="4"/>
</dbReference>
<dbReference type="Gene3D" id="2.130.10.10">
    <property type="entry name" value="YVTN repeat-like/Quinoprotein amine dehydrogenase"/>
    <property type="match status" value="3"/>
</dbReference>